<dbReference type="InterPro" id="IPR008977">
    <property type="entry name" value="PHM/PNGase_F_dom_sf"/>
</dbReference>
<dbReference type="InterPro" id="IPR015196">
    <property type="entry name" value="PngaseF_N"/>
</dbReference>
<dbReference type="AlphaFoldDB" id="A0AAE3M8Y4"/>
<accession>A0AAE3M8Y4</accession>
<dbReference type="EMBL" id="JAPDPJ010000085">
    <property type="protein sequence ID" value="MCW3789157.1"/>
    <property type="molecule type" value="Genomic_DNA"/>
</dbReference>
<dbReference type="SUPFAM" id="SSF49742">
    <property type="entry name" value="PHM/PNGase F"/>
    <property type="match status" value="1"/>
</dbReference>
<evidence type="ECO:0000313" key="4">
    <source>
        <dbReference type="Proteomes" id="UP001209229"/>
    </source>
</evidence>
<feature type="domain" description="Peptide-N-glycosidase F N-terminal" evidence="2">
    <location>
        <begin position="213"/>
        <end position="394"/>
    </location>
</feature>
<evidence type="ECO:0000256" key="1">
    <source>
        <dbReference type="ARBA" id="ARBA00023157"/>
    </source>
</evidence>
<comment type="caution">
    <text evidence="3">The sequence shown here is derived from an EMBL/GenBank/DDBJ whole genome shotgun (WGS) entry which is preliminary data.</text>
</comment>
<evidence type="ECO:0000259" key="2">
    <source>
        <dbReference type="SMART" id="SM01290"/>
    </source>
</evidence>
<dbReference type="Proteomes" id="UP001209229">
    <property type="component" value="Unassembled WGS sequence"/>
</dbReference>
<dbReference type="GO" id="GO:0016715">
    <property type="term" value="F:oxidoreductase activity, acting on paired donors, with incorporation or reduction of molecular oxygen, reduced ascorbate as one donor, and incorporation of one atom of oxygen"/>
    <property type="evidence" value="ECO:0007669"/>
    <property type="project" value="InterPro"/>
</dbReference>
<dbReference type="Gene3D" id="2.60.120.230">
    <property type="match status" value="1"/>
</dbReference>
<dbReference type="RefSeq" id="WP_301192714.1">
    <property type="nucleotide sequence ID" value="NZ_JAPDPJ010000085.1"/>
</dbReference>
<dbReference type="InterPro" id="IPR043022">
    <property type="entry name" value="PngaseF_N_sf"/>
</dbReference>
<dbReference type="Pfam" id="PF09112">
    <property type="entry name" value="N-glycanase_N"/>
    <property type="match status" value="1"/>
</dbReference>
<organism evidence="3 4">
    <name type="scientific">Plebeiibacterium sediminum</name>
    <dbReference type="NCBI Taxonomy" id="2992112"/>
    <lineage>
        <taxon>Bacteria</taxon>
        <taxon>Pseudomonadati</taxon>
        <taxon>Bacteroidota</taxon>
        <taxon>Bacteroidia</taxon>
        <taxon>Marinilabiliales</taxon>
        <taxon>Marinilabiliaceae</taxon>
        <taxon>Plebeiibacterium</taxon>
    </lineage>
</organism>
<gene>
    <name evidence="3" type="ORF">OM075_22010</name>
</gene>
<dbReference type="InterPro" id="IPR015197">
    <property type="entry name" value="PngaseF_C"/>
</dbReference>
<dbReference type="SMART" id="SM01290">
    <property type="entry name" value="N-glycanase_N"/>
    <property type="match status" value="1"/>
</dbReference>
<dbReference type="Pfam" id="PF22252">
    <property type="entry name" value="PNGase_F-II_N"/>
    <property type="match status" value="1"/>
</dbReference>
<dbReference type="Pfam" id="PF09113">
    <property type="entry name" value="N-glycanase_C"/>
    <property type="match status" value="1"/>
</dbReference>
<sequence>MKSLRIFVLLIILLIGYNGLKAKEKSKKGFVEYSYLENGKIDQKSSKTILHYANGIAKSWVDKSNLDLIDEVPKQYTYFDYSQNKIYQQAIFMSGDTCFTAFDFRIMEGFQPEGETEMILGYACQKYVGSSFSNKIELWVTEDIGIKGTPLNYFPYQNGFVLKYVRNGNSGWEATKINFSNKVEDQLLYTHQLGDSVSDVEFRKKLTNAFIKDVQVFSNEQINWGDEIRNPEGIVNDSLYRFAGGSIIAKKVLLPAVPDGTSLFAEVTERSNGDAYDRTGSVFVIPQNKEKSFLDGLRFGKDALPKYFSEGNEYQGVVSTKDYDPLIELMRFFTPFGVGHFNEKRNVGFEWSDSVVYKQDVTHLLPVLQKECWIGVFIGNYDGGGHKVSLNLKYHLNSQEKPKKSPKRYWVQPVFNTTNVMEMAGQQYGTMFKNDTLTVNFNVPKGVKNIEFYYISTGHGGWGNGDEFVQKQNSLFIDGKSFFNYTPWRYDCGTYRKFNPASGNFWNGMSSSDYSRSGWCPGSVSHPYYTTVNDLQEGNHVIQVYIPIGEPEGNMFSAWNISGLFIGSYEE</sequence>
<dbReference type="InterPro" id="IPR014784">
    <property type="entry name" value="Cu2_ascorb_mOase-like_C"/>
</dbReference>
<keyword evidence="4" id="KW-1185">Reference proteome</keyword>
<dbReference type="Gene3D" id="2.60.120.1570">
    <property type="entry name" value="Peptide-N-glycosidase F, N-terminal domain"/>
    <property type="match status" value="1"/>
</dbReference>
<evidence type="ECO:0000313" key="3">
    <source>
        <dbReference type="EMBL" id="MCW3789157.1"/>
    </source>
</evidence>
<reference evidence="3" key="1">
    <citation type="submission" date="2022-10" db="EMBL/GenBank/DDBJ databases">
        <authorList>
            <person name="Yu W.X."/>
        </authorList>
    </citation>
    <scope>NUCLEOTIDE SEQUENCE</scope>
    <source>
        <strain evidence="3">AAT</strain>
    </source>
</reference>
<keyword evidence="1" id="KW-1015">Disulfide bond</keyword>
<protein>
    <submittedName>
        <fullName evidence="3">Peptide-N-glycosidase F-related protein</fullName>
    </submittedName>
</protein>
<proteinExistence type="predicted"/>
<name>A0AAE3M8Y4_9BACT</name>